<evidence type="ECO:0000313" key="3">
    <source>
        <dbReference type="Proteomes" id="UP001551482"/>
    </source>
</evidence>
<dbReference type="GO" id="GO:0016787">
    <property type="term" value="F:hydrolase activity"/>
    <property type="evidence" value="ECO:0007669"/>
    <property type="project" value="UniProtKB-KW"/>
</dbReference>
<proteinExistence type="predicted"/>
<accession>A0ABV3D9Z5</accession>
<keyword evidence="2" id="KW-0378">Hydrolase</keyword>
<dbReference type="EMBL" id="JBEZFP010000003">
    <property type="protein sequence ID" value="MEU8132297.1"/>
    <property type="molecule type" value="Genomic_DNA"/>
</dbReference>
<dbReference type="InterPro" id="IPR029058">
    <property type="entry name" value="AB_hydrolase_fold"/>
</dbReference>
<dbReference type="Gene3D" id="3.40.50.1820">
    <property type="entry name" value="alpha/beta hydrolase"/>
    <property type="match status" value="1"/>
</dbReference>
<dbReference type="Proteomes" id="UP001551482">
    <property type="component" value="Unassembled WGS sequence"/>
</dbReference>
<reference evidence="2 3" key="1">
    <citation type="submission" date="2024-06" db="EMBL/GenBank/DDBJ databases">
        <title>The Natural Products Discovery Center: Release of the First 8490 Sequenced Strains for Exploring Actinobacteria Biosynthetic Diversity.</title>
        <authorList>
            <person name="Kalkreuter E."/>
            <person name="Kautsar S.A."/>
            <person name="Yang D."/>
            <person name="Bader C.D."/>
            <person name="Teijaro C.N."/>
            <person name="Fluegel L."/>
            <person name="Davis C.M."/>
            <person name="Simpson J.R."/>
            <person name="Lauterbach L."/>
            <person name="Steele A.D."/>
            <person name="Gui C."/>
            <person name="Meng S."/>
            <person name="Li G."/>
            <person name="Viehrig K."/>
            <person name="Ye F."/>
            <person name="Su P."/>
            <person name="Kiefer A.F."/>
            <person name="Nichols A."/>
            <person name="Cepeda A.J."/>
            <person name="Yan W."/>
            <person name="Fan B."/>
            <person name="Jiang Y."/>
            <person name="Adhikari A."/>
            <person name="Zheng C.-J."/>
            <person name="Schuster L."/>
            <person name="Cowan T.M."/>
            <person name="Smanski M.J."/>
            <person name="Chevrette M.G."/>
            <person name="De Carvalho L.P.S."/>
            <person name="Shen B."/>
        </authorList>
    </citation>
    <scope>NUCLEOTIDE SEQUENCE [LARGE SCALE GENOMIC DNA]</scope>
    <source>
        <strain evidence="2 3">NPDC048946</strain>
    </source>
</reference>
<gene>
    <name evidence="2" type="ORF">AB0C36_02185</name>
</gene>
<sequence>MSATRHSLDLAAGRITGLAAVPGPAAPGTAPGKPLLVFVHGGGAGAASFDIPGHSQLEESAHNGFPAFALDRPGADGSPLLPFAPDSDAGLMRANAELLHEAIAELWAEHGREHPGVVVVGCSIGGAITLYLAALWAERATAAWPLLGVAVADIGQVPPPGVVGAWDDGPLTDYGDPAQLFGRVDVPPMWTLPDYVRARFATGEGFQPPVRAEVKEVIGGWLREWDKVAAAVTVPTHYRLGSLDNLWDPAPEHVTAFAAALRTRSPYVDAALFPGSSHVVANSVAGYEYRFQVLGFAERCAAASTTPELLGP</sequence>
<name>A0ABV3D9Z5_9ACTN</name>
<organism evidence="2 3">
    <name type="scientific">Streptodolium elevatio</name>
    <dbReference type="NCBI Taxonomy" id="3157996"/>
    <lineage>
        <taxon>Bacteria</taxon>
        <taxon>Bacillati</taxon>
        <taxon>Actinomycetota</taxon>
        <taxon>Actinomycetes</taxon>
        <taxon>Kitasatosporales</taxon>
        <taxon>Streptomycetaceae</taxon>
        <taxon>Streptodolium</taxon>
    </lineage>
</organism>
<feature type="domain" description="AB hydrolase-1" evidence="1">
    <location>
        <begin position="36"/>
        <end position="280"/>
    </location>
</feature>
<evidence type="ECO:0000259" key="1">
    <source>
        <dbReference type="Pfam" id="PF12697"/>
    </source>
</evidence>
<dbReference type="RefSeq" id="WP_358347880.1">
    <property type="nucleotide sequence ID" value="NZ_JBEZFP010000003.1"/>
</dbReference>
<dbReference type="Pfam" id="PF12697">
    <property type="entry name" value="Abhydrolase_6"/>
    <property type="match status" value="1"/>
</dbReference>
<protein>
    <submittedName>
        <fullName evidence="2">Alpha/beta hydrolase</fullName>
    </submittedName>
</protein>
<evidence type="ECO:0000313" key="2">
    <source>
        <dbReference type="EMBL" id="MEU8132297.1"/>
    </source>
</evidence>
<keyword evidence="3" id="KW-1185">Reference proteome</keyword>
<dbReference type="SUPFAM" id="SSF53474">
    <property type="entry name" value="alpha/beta-Hydrolases"/>
    <property type="match status" value="1"/>
</dbReference>
<dbReference type="InterPro" id="IPR000073">
    <property type="entry name" value="AB_hydrolase_1"/>
</dbReference>
<comment type="caution">
    <text evidence="2">The sequence shown here is derived from an EMBL/GenBank/DDBJ whole genome shotgun (WGS) entry which is preliminary data.</text>
</comment>